<protein>
    <recommendedName>
        <fullName evidence="4">SusD/RagB family nutrient-binding outer membrane lipoprotein</fullName>
    </recommendedName>
</protein>
<evidence type="ECO:0008006" key="4">
    <source>
        <dbReference type="Google" id="ProtNLM"/>
    </source>
</evidence>
<dbReference type="InterPro" id="IPR041662">
    <property type="entry name" value="SusD-like_2"/>
</dbReference>
<evidence type="ECO:0000313" key="3">
    <source>
        <dbReference type="Proteomes" id="UP000563094"/>
    </source>
</evidence>
<reference evidence="2 3" key="1">
    <citation type="submission" date="2020-08" db="EMBL/GenBank/DDBJ databases">
        <title>Genomic Encyclopedia of Type Strains, Phase IV (KMG-IV): sequencing the most valuable type-strain genomes for metagenomic binning, comparative biology and taxonomic classification.</title>
        <authorList>
            <person name="Goeker M."/>
        </authorList>
    </citation>
    <scope>NUCLEOTIDE SEQUENCE [LARGE SCALE GENOMIC DNA]</scope>
    <source>
        <strain evidence="2 3">DSM 29854</strain>
    </source>
</reference>
<feature type="signal peptide" evidence="1">
    <location>
        <begin position="1"/>
        <end position="16"/>
    </location>
</feature>
<evidence type="ECO:0000313" key="2">
    <source>
        <dbReference type="EMBL" id="MBA9076658.1"/>
    </source>
</evidence>
<dbReference type="Pfam" id="PF12771">
    <property type="entry name" value="SusD-like_2"/>
    <property type="match status" value="1"/>
</dbReference>
<dbReference type="InterPro" id="IPR011990">
    <property type="entry name" value="TPR-like_helical_dom_sf"/>
</dbReference>
<comment type="caution">
    <text evidence="2">The sequence shown here is derived from an EMBL/GenBank/DDBJ whole genome shotgun (WGS) entry which is preliminary data.</text>
</comment>
<dbReference type="Gene3D" id="1.25.40.390">
    <property type="match status" value="1"/>
</dbReference>
<accession>A0A839GQF6</accession>
<dbReference type="AlphaFoldDB" id="A0A839GQF6"/>
<keyword evidence="1" id="KW-0732">Signal</keyword>
<keyword evidence="3" id="KW-1185">Reference proteome</keyword>
<proteinExistence type="predicted"/>
<dbReference type="EMBL" id="JACJIQ010000004">
    <property type="protein sequence ID" value="MBA9076658.1"/>
    <property type="molecule type" value="Genomic_DNA"/>
</dbReference>
<dbReference type="Proteomes" id="UP000563094">
    <property type="component" value="Unassembled WGS sequence"/>
</dbReference>
<dbReference type="RefSeq" id="WP_066831851.1">
    <property type="nucleotide sequence ID" value="NZ_JACJIQ010000004.1"/>
</dbReference>
<feature type="chain" id="PRO_5032491023" description="SusD/RagB family nutrient-binding outer membrane lipoprotein" evidence="1">
    <location>
        <begin position="17"/>
        <end position="486"/>
    </location>
</feature>
<gene>
    <name evidence="2" type="ORF">FHS90_001364</name>
</gene>
<evidence type="ECO:0000256" key="1">
    <source>
        <dbReference type="SAM" id="SignalP"/>
    </source>
</evidence>
<organism evidence="2 3">
    <name type="scientific">Rufibacter quisquiliarum</name>
    <dbReference type="NCBI Taxonomy" id="1549639"/>
    <lineage>
        <taxon>Bacteria</taxon>
        <taxon>Pseudomonadati</taxon>
        <taxon>Bacteroidota</taxon>
        <taxon>Cytophagia</taxon>
        <taxon>Cytophagales</taxon>
        <taxon>Hymenobacteraceae</taxon>
        <taxon>Rufibacter</taxon>
    </lineage>
</organism>
<name>A0A839GQF6_9BACT</name>
<sequence>MNKIKILAFATFLAVAAGTPSCNQDFDEMNVNPNTSRAATPESLLAPALHNVVVNNLDRALRIGNELMQVHVTTNNSREFHRYNIRPSESDFMWRNWYLQLTNFRDMYESAAFTQQPAYKTYMGMSLILDAWVTSLITDMYGDVPYFEANKGKEGILTPKFDKQQAIYTDLFRKLEEANKLLSETTDLPDEVKPLDPLYNGSMLAWRKFGNSMYLRLLMRVSGRPEMNVGDKIKDIVETSKAKYPIMESNAESAVLRFTTTPPLTSEFFNYRDLDFNGDKGYTDFFINNLNAWTDPRREKWATLAGGTYMGIQSGYPIGQTPERQSYPKIELKNEPLLGNILNYAEVQFILAEAALRGYVTTPAKTYYDKGVENAITFWGLALPAGHLEKEDVKWNENETFEQKLEAIHLQKYYTLFFTDFQQWYEYRRTGHPILPTGSGLMNNGQMPSRLRYPINVQALNAANYQAAVAAMGGPDDINTKVWWDQ</sequence>
<dbReference type="SUPFAM" id="SSF48452">
    <property type="entry name" value="TPR-like"/>
    <property type="match status" value="1"/>
</dbReference>